<evidence type="ECO:0000259" key="12">
    <source>
        <dbReference type="PROSITE" id="PS50211"/>
    </source>
</evidence>
<protein>
    <recommendedName>
        <fullName evidence="4">MAP kinase-activating death domain protein</fullName>
    </recommendedName>
</protein>
<comment type="subcellular location">
    <subcellularLocation>
        <location evidence="1">Cell membrane</location>
    </subcellularLocation>
    <subcellularLocation>
        <location evidence="2">Cytoplasm</location>
    </subcellularLocation>
</comment>
<dbReference type="InterPro" id="IPR043153">
    <property type="entry name" value="DENN_C"/>
</dbReference>
<keyword evidence="9 11" id="KW-0472">Membrane</keyword>
<dbReference type="Pfam" id="PF25328">
    <property type="entry name" value="PH_MADD"/>
    <property type="match status" value="1"/>
</dbReference>
<dbReference type="Gene3D" id="3.40.50.11500">
    <property type="match status" value="1"/>
</dbReference>
<dbReference type="GO" id="GO:0032483">
    <property type="term" value="P:regulation of Rab protein signal transduction"/>
    <property type="evidence" value="ECO:0000318"/>
    <property type="project" value="GO_Central"/>
</dbReference>
<dbReference type="GO" id="GO:0006915">
    <property type="term" value="P:apoptotic process"/>
    <property type="evidence" value="ECO:0007669"/>
    <property type="project" value="UniProtKB-KW"/>
</dbReference>
<evidence type="ECO:0000256" key="2">
    <source>
        <dbReference type="ARBA" id="ARBA00004496"/>
    </source>
</evidence>
<keyword evidence="8" id="KW-0053">Apoptosis</keyword>
<evidence type="ECO:0000256" key="3">
    <source>
        <dbReference type="ARBA" id="ARBA00005978"/>
    </source>
</evidence>
<dbReference type="InterPro" id="IPR005112">
    <property type="entry name" value="dDENN_dom"/>
</dbReference>
<keyword evidence="11" id="KW-0812">Transmembrane</keyword>
<evidence type="ECO:0000313" key="13">
    <source>
        <dbReference type="EMBL" id="EDO49267.1"/>
    </source>
</evidence>
<dbReference type="Gene3D" id="3.30.450.200">
    <property type="match status" value="1"/>
</dbReference>
<dbReference type="InterPro" id="IPR001194">
    <property type="entry name" value="cDENN_dom"/>
</dbReference>
<evidence type="ECO:0000256" key="10">
    <source>
        <dbReference type="SAM" id="MobiDB-lite"/>
    </source>
</evidence>
<comment type="similarity">
    <text evidence="3">Belongs to the MADD family.</text>
</comment>
<dbReference type="InterPro" id="IPR056574">
    <property type="entry name" value="Death_MADD"/>
</dbReference>
<keyword evidence="11" id="KW-1133">Transmembrane helix</keyword>
<keyword evidence="7" id="KW-0344">Guanine-nucleotide releasing factor</keyword>
<keyword evidence="5" id="KW-1003">Cell membrane</keyword>
<feature type="domain" description="UDENN" evidence="12">
    <location>
        <begin position="16"/>
        <end position="513"/>
    </location>
</feature>
<dbReference type="FunFam" id="3.40.50.11500:FF:000010">
    <property type="entry name" value="Protein CBR-AEX-3"/>
    <property type="match status" value="1"/>
</dbReference>
<feature type="compositionally biased region" description="Basic and acidic residues" evidence="10">
    <location>
        <begin position="1033"/>
        <end position="1051"/>
    </location>
</feature>
<dbReference type="SMART" id="SM00801">
    <property type="entry name" value="dDENN"/>
    <property type="match status" value="1"/>
</dbReference>
<sequence>MGDKKRKFPQKRLVDYVILVGVRTPTLDSTETPRLLRRFPEKDHDDFPLPPDVVFFCQPEACNTVSKKFSLREANSFIFTLTDKDTNKVRYGVCMNIYRPCSQFHFRDDQDGIKDGKRKRSRSKNKREICMTLTSICIVSHHSFFATFRECLFVLRKMIDSRVGGERYDKNDNFIPGLHSWSVFTCSEDPKLSPIATQMDEIETWIQRLLLAPAPVIGRTKVDMELLCPESYPSLTFAYPENTRFPLIDFPVHIPMELLGVETCLKVLTCILLEQKVVIQSRDYNALTMSVIALTRLLYPLEYMFPIIPLLPTCMANAEQLLLAPTPYVIGVPASFFRYKSKDFQIPGDLWVFDLDSSKVKIPMSADELPDLPEEEGQVLIRRLKMALQALSMPPQTVGNLENAAPDGLLPDNTSGDASIEEHMVFGNDVDSVDVAVRVAIVNFFMSPTVLCGLQEHTRTLRLFPRPVVALQKGPFLKSRPKPSDFVAALAESQSVEYFAEWLVSPTNTAYLKINKGIYNPCVIGDKPKWYSEHLETVLYQVYDKESKLCLEPWIDVDYEPSLIFDEEEATPNNDEDDDSSSCYSSVSDLVQQMISGDINGATPAAIQVPPFNPVRASSPMPHVQASFSLPETLTHGFDSYSAHGEETDDFMFSVSNPPSPPTDHRRTTSDTDSERTCTSDVEQSLQSGSSGTAVLTKAESPSAEPMSVMAGFLNSIKKTTISVAKMARQETEEPLVKEGVTRRITPAGTPQLTGSRMPPAPGDDKNHFPFPGMCRELSSSLTILSSNVDNQQFLKEILRNVMRGDGVGWLTSKRLRRLMTEEPLRLMVASHLYSAPTATDEGEVIEDTRIPRNVYKGMLEILRAVVAGYEASVVNHGIGGVASAFKFLEIIHTNYYGRDIREETANKREEDELSIVSTGSLTSVQMPLQPKRLQIRHDASAPYIPFSPRNLPLPMPTMSSMSDQLSLTSAHARRRGYANGESDRDSGHGGSEIETVMMPSHRSHDDVSRHNPVSRANSDITTMMLNSKKKNWTRDPRLTRTLSADHETKQRIRKCLSESGSRRSSMELATSTALSLPPPGPLLKKSNLSRGYRSGDDTDRSTTGRRYLFEGLVRERSPLWDNMDFWENIFLDAVAAERDAVGMDQGPTEMLERYKSLQPVEQKRLEEEEDKLLATTLYNTVAFMLHWMCNVIVRRTVFGNVGRSWKGYAVAPRMDAVLLFIFFRALDDSDVTSARHAVVVGFGHVMCLMILFNRMTVSDDCILLRTGAGVIIERWWYEKMVNITYCPKTKVLCLWYRRGEDTLLSKFCTKKCKALYFCIKECMQRAAERLRGPNTGPQLGGEFLVEDISSGEEGKLQVTLEGIGLKFATRRVHIDLCHIRNCSTQKGEFVLDEFGKCKTSFSYQLIAFTCNQICYAVLCLFSYVAASRNSDGSNR</sequence>
<evidence type="ECO:0000256" key="9">
    <source>
        <dbReference type="ARBA" id="ARBA00023136"/>
    </source>
</evidence>
<dbReference type="SMART" id="SM00800">
    <property type="entry name" value="uDENN"/>
    <property type="match status" value="1"/>
</dbReference>
<feature type="region of interest" description="Disordered" evidence="10">
    <location>
        <begin position="949"/>
        <end position="1102"/>
    </location>
</feature>
<dbReference type="STRING" id="45351.A7RH02"/>
<feature type="transmembrane region" description="Helical" evidence="11">
    <location>
        <begin position="1406"/>
        <end position="1427"/>
    </location>
</feature>
<dbReference type="GO" id="GO:0005886">
    <property type="term" value="C:plasma membrane"/>
    <property type="evidence" value="ECO:0007669"/>
    <property type="project" value="UniProtKB-SubCell"/>
</dbReference>
<name>A7RH02_NEMVE</name>
<evidence type="ECO:0000256" key="7">
    <source>
        <dbReference type="ARBA" id="ARBA00022658"/>
    </source>
</evidence>
<dbReference type="PROSITE" id="PS50211">
    <property type="entry name" value="DENN"/>
    <property type="match status" value="1"/>
</dbReference>
<dbReference type="InterPro" id="IPR037516">
    <property type="entry name" value="Tripartite_DENN"/>
</dbReference>
<feature type="region of interest" description="Disordered" evidence="10">
    <location>
        <begin position="650"/>
        <end position="705"/>
    </location>
</feature>
<feature type="compositionally biased region" description="Basic and acidic residues" evidence="10">
    <location>
        <begin position="663"/>
        <end position="678"/>
    </location>
</feature>
<dbReference type="SMART" id="SM00799">
    <property type="entry name" value="DENN"/>
    <property type="match status" value="1"/>
</dbReference>
<dbReference type="EMBL" id="DS469510">
    <property type="protein sequence ID" value="EDO49267.1"/>
    <property type="molecule type" value="Genomic_DNA"/>
</dbReference>
<keyword evidence="14" id="KW-1185">Reference proteome</keyword>
<evidence type="ECO:0000256" key="8">
    <source>
        <dbReference type="ARBA" id="ARBA00022703"/>
    </source>
</evidence>
<evidence type="ECO:0000256" key="4">
    <source>
        <dbReference type="ARBA" id="ARBA00017868"/>
    </source>
</evidence>
<evidence type="ECO:0000256" key="5">
    <source>
        <dbReference type="ARBA" id="ARBA00022475"/>
    </source>
</evidence>
<dbReference type="eggNOG" id="KOG3570">
    <property type="taxonomic scope" value="Eukaryota"/>
</dbReference>
<dbReference type="Proteomes" id="UP000001593">
    <property type="component" value="Unassembled WGS sequence"/>
</dbReference>
<feature type="compositionally biased region" description="Polar residues" evidence="10">
    <location>
        <begin position="1015"/>
        <end position="1026"/>
    </location>
</feature>
<dbReference type="Pfam" id="PF02141">
    <property type="entry name" value="DENN"/>
    <property type="match status" value="1"/>
</dbReference>
<dbReference type="Pfam" id="PF23629">
    <property type="entry name" value="Death_MADD"/>
    <property type="match status" value="1"/>
</dbReference>
<dbReference type="HOGENOM" id="CLU_001270_0_0_1"/>
<dbReference type="InterPro" id="IPR039980">
    <property type="entry name" value="MADD"/>
</dbReference>
<dbReference type="GO" id="GO:0042981">
    <property type="term" value="P:regulation of apoptotic process"/>
    <property type="evidence" value="ECO:0000318"/>
    <property type="project" value="GO_Central"/>
</dbReference>
<accession>A7RH02</accession>
<dbReference type="OMA" id="TKILCLW"/>
<dbReference type="InterPro" id="IPR057469">
    <property type="entry name" value="PH_MADD"/>
</dbReference>
<gene>
    <name evidence="13" type="ORF">NEMVEDRAFT_v1g81157</name>
</gene>
<reference evidence="13 14" key="1">
    <citation type="journal article" date="2007" name="Science">
        <title>Sea anemone genome reveals ancestral eumetazoan gene repertoire and genomic organization.</title>
        <authorList>
            <person name="Putnam N.H."/>
            <person name="Srivastava M."/>
            <person name="Hellsten U."/>
            <person name="Dirks B."/>
            <person name="Chapman J."/>
            <person name="Salamov A."/>
            <person name="Terry A."/>
            <person name="Shapiro H."/>
            <person name="Lindquist E."/>
            <person name="Kapitonov V.V."/>
            <person name="Jurka J."/>
            <person name="Genikhovich G."/>
            <person name="Grigoriev I.V."/>
            <person name="Lucas S.M."/>
            <person name="Steele R.E."/>
            <person name="Finnerty J.R."/>
            <person name="Technau U."/>
            <person name="Martindale M.Q."/>
            <person name="Rokhsar D.S."/>
        </authorList>
    </citation>
    <scope>NUCLEOTIDE SEQUENCE [LARGE SCALE GENOMIC DNA]</scope>
    <source>
        <strain evidence="14">CH2 X CH6</strain>
    </source>
</reference>
<dbReference type="PANTHER" id="PTHR13008:SF7">
    <property type="entry name" value="MAP KINASE-ACTIVATING DEATH DOMAIN PROTEIN"/>
    <property type="match status" value="1"/>
</dbReference>
<evidence type="ECO:0000256" key="1">
    <source>
        <dbReference type="ARBA" id="ARBA00004236"/>
    </source>
</evidence>
<keyword evidence="6" id="KW-0963">Cytoplasm</keyword>
<evidence type="ECO:0000256" key="6">
    <source>
        <dbReference type="ARBA" id="ARBA00022490"/>
    </source>
</evidence>
<dbReference type="GO" id="GO:0005085">
    <property type="term" value="F:guanyl-nucleotide exchange factor activity"/>
    <property type="evidence" value="ECO:0000318"/>
    <property type="project" value="GO_Central"/>
</dbReference>
<dbReference type="PANTHER" id="PTHR13008">
    <property type="entry name" value="MAP-KINASE ACTIVATING DEATH DOMAIN PROTEIN MADD /DENN/AEX-3 C.ELEGANS"/>
    <property type="match status" value="1"/>
</dbReference>
<organism evidence="13 14">
    <name type="scientific">Nematostella vectensis</name>
    <name type="common">Starlet sea anemone</name>
    <dbReference type="NCBI Taxonomy" id="45351"/>
    <lineage>
        <taxon>Eukaryota</taxon>
        <taxon>Metazoa</taxon>
        <taxon>Cnidaria</taxon>
        <taxon>Anthozoa</taxon>
        <taxon>Hexacorallia</taxon>
        <taxon>Actiniaria</taxon>
        <taxon>Edwardsiidae</taxon>
        <taxon>Nematostella</taxon>
    </lineage>
</organism>
<evidence type="ECO:0000256" key="11">
    <source>
        <dbReference type="SAM" id="Phobius"/>
    </source>
</evidence>
<dbReference type="GO" id="GO:0005829">
    <property type="term" value="C:cytosol"/>
    <property type="evidence" value="ECO:0000318"/>
    <property type="project" value="GO_Central"/>
</dbReference>
<evidence type="ECO:0000313" key="14">
    <source>
        <dbReference type="Proteomes" id="UP000001593"/>
    </source>
</evidence>
<feature type="compositionally biased region" description="Polar residues" evidence="10">
    <location>
        <begin position="682"/>
        <end position="694"/>
    </location>
</feature>
<feature type="compositionally biased region" description="Polar residues" evidence="10">
    <location>
        <begin position="958"/>
        <end position="970"/>
    </location>
</feature>
<dbReference type="InterPro" id="IPR005113">
    <property type="entry name" value="uDENN_dom"/>
</dbReference>
<proteinExistence type="inferred from homology"/>
<dbReference type="InParanoid" id="A7RH02"/>
<dbReference type="PhylomeDB" id="A7RH02"/>
<dbReference type="Pfam" id="PF03456">
    <property type="entry name" value="uDENN"/>
    <property type="match status" value="1"/>
</dbReference>